<feature type="transmembrane region" description="Helical" evidence="1">
    <location>
        <begin position="53"/>
        <end position="83"/>
    </location>
</feature>
<sequence>MDTRSVTPSSLPPSTPRWLRAVLIMDRAGSSWYIGTGFAFAPLLIILDPWRPLVVAAWIAIGLFGLWLGILGICMATGLAIILRAGEQVPESYWRSVIDFPPTEDRRTE</sequence>
<gene>
    <name evidence="2" type="ORF">O4213_23340</name>
</gene>
<keyword evidence="1" id="KW-0472">Membrane</keyword>
<feature type="transmembrane region" description="Helical" evidence="1">
    <location>
        <begin position="30"/>
        <end position="47"/>
    </location>
</feature>
<dbReference type="Proteomes" id="UP001067235">
    <property type="component" value="Unassembled WGS sequence"/>
</dbReference>
<proteinExistence type="predicted"/>
<evidence type="ECO:0000313" key="2">
    <source>
        <dbReference type="EMBL" id="MCZ4552943.1"/>
    </source>
</evidence>
<keyword evidence="3" id="KW-1185">Reference proteome</keyword>
<keyword evidence="1" id="KW-1133">Transmembrane helix</keyword>
<evidence type="ECO:0000313" key="3">
    <source>
        <dbReference type="Proteomes" id="UP001067235"/>
    </source>
</evidence>
<evidence type="ECO:0008006" key="4">
    <source>
        <dbReference type="Google" id="ProtNLM"/>
    </source>
</evidence>
<organism evidence="2 3">
    <name type="scientific">Gordonia rubripertincta</name>
    <name type="common">Rhodococcus corallinus</name>
    <dbReference type="NCBI Taxonomy" id="36822"/>
    <lineage>
        <taxon>Bacteria</taxon>
        <taxon>Bacillati</taxon>
        <taxon>Actinomycetota</taxon>
        <taxon>Actinomycetes</taxon>
        <taxon>Mycobacteriales</taxon>
        <taxon>Gordoniaceae</taxon>
        <taxon>Gordonia</taxon>
    </lineage>
</organism>
<comment type="caution">
    <text evidence="2">The sequence shown here is derived from an EMBL/GenBank/DDBJ whole genome shotgun (WGS) entry which is preliminary data.</text>
</comment>
<accession>A0ABT4N107</accession>
<name>A0ABT4N107_GORRU</name>
<reference evidence="2" key="1">
    <citation type="submission" date="2022-12" db="EMBL/GenBank/DDBJ databases">
        <authorList>
            <person name="Krivoruchko A.V."/>
            <person name="Elkin A."/>
        </authorList>
    </citation>
    <scope>NUCLEOTIDE SEQUENCE</scope>
    <source>
        <strain evidence="2">IEGM 1388</strain>
    </source>
</reference>
<evidence type="ECO:0000256" key="1">
    <source>
        <dbReference type="SAM" id="Phobius"/>
    </source>
</evidence>
<dbReference type="EMBL" id="JAPWIE010000007">
    <property type="protein sequence ID" value="MCZ4552943.1"/>
    <property type="molecule type" value="Genomic_DNA"/>
</dbReference>
<protein>
    <recommendedName>
        <fullName evidence="4">DUF2628 domain-containing protein</fullName>
    </recommendedName>
</protein>
<dbReference type="RefSeq" id="WP_301573544.1">
    <property type="nucleotide sequence ID" value="NZ_JAPWIE010000007.1"/>
</dbReference>
<keyword evidence="1" id="KW-0812">Transmembrane</keyword>